<proteinExistence type="inferred from homology"/>
<dbReference type="InterPro" id="IPR000212">
    <property type="entry name" value="DNA_helicase_UvrD/REP"/>
</dbReference>
<feature type="domain" description="UvrD-like helicase ATP-binding" evidence="12">
    <location>
        <begin position="306"/>
        <end position="623"/>
    </location>
</feature>
<evidence type="ECO:0000256" key="9">
    <source>
        <dbReference type="ARBA" id="ARBA00034808"/>
    </source>
</evidence>
<reference evidence="14 15" key="1">
    <citation type="submission" date="2023-12" db="EMBL/GenBank/DDBJ databases">
        <authorList>
            <person name="Easwaran N."/>
            <person name="Lazarus H.P.S."/>
        </authorList>
    </citation>
    <scope>NUCLEOTIDE SEQUENCE [LARGE SCALE GENOMIC DNA]</scope>
    <source>
        <strain evidence="14 15">VIT-2023</strain>
    </source>
</reference>
<dbReference type="PROSITE" id="PS51198">
    <property type="entry name" value="UVRD_HELICASE_ATP_BIND"/>
    <property type="match status" value="1"/>
</dbReference>
<keyword evidence="5 11" id="KW-0067">ATP-binding</keyword>
<accession>A0ABU8ELL9</accession>
<dbReference type="CDD" id="cd17932">
    <property type="entry name" value="DEXQc_UvrD"/>
    <property type="match status" value="1"/>
</dbReference>
<dbReference type="PROSITE" id="PS51217">
    <property type="entry name" value="UVRD_HELICASE_CTER"/>
    <property type="match status" value="1"/>
</dbReference>
<keyword evidence="2 11" id="KW-0547">Nucleotide-binding</keyword>
<dbReference type="GO" id="GO:0004386">
    <property type="term" value="F:helicase activity"/>
    <property type="evidence" value="ECO:0007669"/>
    <property type="project" value="UniProtKB-KW"/>
</dbReference>
<keyword evidence="6" id="KW-0238">DNA-binding</keyword>
<gene>
    <name evidence="14" type="ORF">SZL87_15000</name>
</gene>
<dbReference type="InterPro" id="IPR027417">
    <property type="entry name" value="P-loop_NTPase"/>
</dbReference>
<evidence type="ECO:0000259" key="13">
    <source>
        <dbReference type="PROSITE" id="PS51217"/>
    </source>
</evidence>
<evidence type="ECO:0000256" key="3">
    <source>
        <dbReference type="ARBA" id="ARBA00022801"/>
    </source>
</evidence>
<evidence type="ECO:0000256" key="7">
    <source>
        <dbReference type="ARBA" id="ARBA00023235"/>
    </source>
</evidence>
<dbReference type="PANTHER" id="PTHR11070">
    <property type="entry name" value="UVRD / RECB / PCRA DNA HELICASE FAMILY MEMBER"/>
    <property type="match status" value="1"/>
</dbReference>
<evidence type="ECO:0000256" key="8">
    <source>
        <dbReference type="ARBA" id="ARBA00034617"/>
    </source>
</evidence>
<name>A0ABU8ELL9_9BACL</name>
<keyword evidence="7" id="KW-0413">Isomerase</keyword>
<evidence type="ECO:0000313" key="15">
    <source>
        <dbReference type="Proteomes" id="UP001387110"/>
    </source>
</evidence>
<dbReference type="InterPro" id="IPR013986">
    <property type="entry name" value="DExx_box_DNA_helicase_dom_sf"/>
</dbReference>
<keyword evidence="3 11" id="KW-0378">Hydrolase</keyword>
<keyword evidence="4 11" id="KW-0347">Helicase</keyword>
<comment type="catalytic activity">
    <reaction evidence="10">
        <text>ATP + H2O = ADP + phosphate + H(+)</text>
        <dbReference type="Rhea" id="RHEA:13065"/>
        <dbReference type="ChEBI" id="CHEBI:15377"/>
        <dbReference type="ChEBI" id="CHEBI:15378"/>
        <dbReference type="ChEBI" id="CHEBI:30616"/>
        <dbReference type="ChEBI" id="CHEBI:43474"/>
        <dbReference type="ChEBI" id="CHEBI:456216"/>
        <dbReference type="EC" id="5.6.2.4"/>
    </reaction>
</comment>
<dbReference type="Gene3D" id="3.40.50.300">
    <property type="entry name" value="P-loop containing nucleotide triphosphate hydrolases"/>
    <property type="match status" value="2"/>
</dbReference>
<organism evidence="14 15">
    <name type="scientific">Exiguobacterium indicum</name>
    <dbReference type="NCBI Taxonomy" id="296995"/>
    <lineage>
        <taxon>Bacteria</taxon>
        <taxon>Bacillati</taxon>
        <taxon>Bacillota</taxon>
        <taxon>Bacilli</taxon>
        <taxon>Bacillales</taxon>
        <taxon>Bacillales Family XII. Incertae Sedis</taxon>
        <taxon>Exiguobacterium</taxon>
    </lineage>
</organism>
<evidence type="ECO:0000313" key="14">
    <source>
        <dbReference type="EMBL" id="MEI4463732.1"/>
    </source>
</evidence>
<comment type="caution">
    <text evidence="14">The sequence shown here is derived from an EMBL/GenBank/DDBJ whole genome shotgun (WGS) entry which is preliminary data.</text>
</comment>
<evidence type="ECO:0000256" key="11">
    <source>
        <dbReference type="PROSITE-ProRule" id="PRU00560"/>
    </source>
</evidence>
<keyword evidence="15" id="KW-1185">Reference proteome</keyword>
<evidence type="ECO:0000256" key="5">
    <source>
        <dbReference type="ARBA" id="ARBA00022840"/>
    </source>
</evidence>
<dbReference type="GO" id="GO:0016787">
    <property type="term" value="F:hydrolase activity"/>
    <property type="evidence" value="ECO:0007669"/>
    <property type="project" value="UniProtKB-KW"/>
</dbReference>
<feature type="binding site" evidence="11">
    <location>
        <begin position="327"/>
        <end position="334"/>
    </location>
    <ligand>
        <name>ATP</name>
        <dbReference type="ChEBI" id="CHEBI:30616"/>
    </ligand>
</feature>
<evidence type="ECO:0000256" key="2">
    <source>
        <dbReference type="ARBA" id="ARBA00022741"/>
    </source>
</evidence>
<dbReference type="Pfam" id="PF13361">
    <property type="entry name" value="UvrD_C"/>
    <property type="match status" value="1"/>
</dbReference>
<comment type="similarity">
    <text evidence="1">Belongs to the helicase family. UvrD subfamily.</text>
</comment>
<dbReference type="EC" id="5.6.2.4" evidence="9"/>
<dbReference type="Pfam" id="PF00580">
    <property type="entry name" value="UvrD-helicase"/>
    <property type="match status" value="1"/>
</dbReference>
<dbReference type="Gene3D" id="1.10.486.10">
    <property type="entry name" value="PCRA, domain 4"/>
    <property type="match status" value="1"/>
</dbReference>
<dbReference type="SUPFAM" id="SSF52540">
    <property type="entry name" value="P-loop containing nucleoside triphosphate hydrolases"/>
    <property type="match status" value="1"/>
</dbReference>
<dbReference type="InterPro" id="IPR014017">
    <property type="entry name" value="DNA_helicase_UvrD-like_C"/>
</dbReference>
<protein>
    <recommendedName>
        <fullName evidence="9">DNA 3'-5' helicase</fullName>
        <ecNumber evidence="9">5.6.2.4</ecNumber>
    </recommendedName>
</protein>
<evidence type="ECO:0000256" key="6">
    <source>
        <dbReference type="ARBA" id="ARBA00023125"/>
    </source>
</evidence>
<feature type="domain" description="UvrD-like helicase C-terminal" evidence="13">
    <location>
        <begin position="624"/>
        <end position="903"/>
    </location>
</feature>
<evidence type="ECO:0000259" key="12">
    <source>
        <dbReference type="PROSITE" id="PS51198"/>
    </source>
</evidence>
<evidence type="ECO:0000256" key="10">
    <source>
        <dbReference type="ARBA" id="ARBA00048988"/>
    </source>
</evidence>
<dbReference type="Proteomes" id="UP001387110">
    <property type="component" value="Unassembled WGS sequence"/>
</dbReference>
<comment type="catalytic activity">
    <reaction evidence="8">
        <text>Couples ATP hydrolysis with the unwinding of duplex DNA by translocating in the 3'-5' direction.</text>
        <dbReference type="EC" id="5.6.2.4"/>
    </reaction>
</comment>
<sequence>MIDMNEVLDVVGGSKNVLRALRTSYERPTHPYRLRRTVNRGAPLFSSELYLMILKERRIPSAEEFSEDFVTSYFPRGDRDSAKMQAKAAYKALLTDIHFYFLLDESGSFDKVEMNFSHDIFAKSDVLVTKGDVSIGLQLFSGDEAYVRTKLVSIERIKDRLSYRLHALPLKRRDNHLDASEAPMSLYETEDVHEVLGLFDREVETFEERLRPESDVDRFVVLPQRQEAATTVSETRSKKGTASHSIVFGGKMDTSGFEELRRHGIKVHHIPVDVPGVTPFEIKDGDPESLLGKAEYLKRHGHLANQFNYDQYVVEHADPTQHIAINASAGSGKTTTLIARIMYLLDMGLVDGLDQIAMITFTNEAVENMEESLAKRLIERFKTTGNPDYMRHINDLRRMDILTIPSFAKNLLSTFGHHLGFGARFRVSKMTMERRQVIERMFEEVLREGAVENPFDDMWYFEARKFLEEIWDKFEQKGITHHDLKDIEMDEKESAFTRSVIETLRRSDEELYKFKQKEDVIGISDLTRFMKLLPEEGAPFGELSNRYRYLFVDEFQDTDISQIQSIVNILAATDIRLIAVGDVKQGIYRFRGADASAFSVLDEAMKKLGPPVTYRLDENFRSSRQLVEQMERHFTAWRRSPLRLLPGEEGMVSRRETILQGDCLHLEKEDLDIDEIKQRLEDVRASDGGTGRKVLAILVRRNAEAREIGELIRADGQIKNLEVRMDGTLFESHAARDLLILINSWIHADRDDALHSLSTTAYAAAAAPGAHLFEKRRRRGKTYMSATPTSLSLHRSWAESLERLKFSPLLPVIDAFIEKSNYKTHLRDVGLSEVDILQYELNLHKIMLLIHETFADGPIDLLTLHGFLELQIATDRESDEAELDDDSFDGNPVRVLTVHRAKGLQFDTVLIPYAKNAFVRPDNRDVSDTIVHVSTEGEVDFAWRRVKRKKNQEVVLDFQTERYEALRQEEDVELTREEARLLYVAMTRAEERLFIYGIDDGPSVGVRPNTWNDLLKMARRS</sequence>
<dbReference type="RefSeq" id="WP_336449597.1">
    <property type="nucleotide sequence ID" value="NZ_JBAWKY010000006.1"/>
</dbReference>
<dbReference type="Gene3D" id="1.10.10.160">
    <property type="match status" value="1"/>
</dbReference>
<dbReference type="PANTHER" id="PTHR11070:SF2">
    <property type="entry name" value="ATP-DEPENDENT DNA HELICASE SRS2"/>
    <property type="match status" value="1"/>
</dbReference>
<dbReference type="EMBL" id="JBAWKY010000006">
    <property type="protein sequence ID" value="MEI4463732.1"/>
    <property type="molecule type" value="Genomic_DNA"/>
</dbReference>
<evidence type="ECO:0000256" key="1">
    <source>
        <dbReference type="ARBA" id="ARBA00009922"/>
    </source>
</evidence>
<dbReference type="InterPro" id="IPR014016">
    <property type="entry name" value="UvrD-like_ATP-bd"/>
</dbReference>
<evidence type="ECO:0000256" key="4">
    <source>
        <dbReference type="ARBA" id="ARBA00022806"/>
    </source>
</evidence>